<name>A0A0A9C104_ARUDO</name>
<protein>
    <submittedName>
        <fullName evidence="1">Uncharacterized protein</fullName>
    </submittedName>
</protein>
<dbReference type="EMBL" id="GBRH01229797">
    <property type="protein sequence ID" value="JAD68098.1"/>
    <property type="molecule type" value="Transcribed_RNA"/>
</dbReference>
<sequence>MADQISSLPIRIQPSRSLANAARDQRRQSTYCG</sequence>
<reference evidence="1" key="1">
    <citation type="submission" date="2014-09" db="EMBL/GenBank/DDBJ databases">
        <authorList>
            <person name="Magalhaes I.L.F."/>
            <person name="Oliveira U."/>
            <person name="Santos F.R."/>
            <person name="Vidigal T.H.D.A."/>
            <person name="Brescovit A.D."/>
            <person name="Santos A.J."/>
        </authorList>
    </citation>
    <scope>NUCLEOTIDE SEQUENCE</scope>
    <source>
        <tissue evidence="1">Shoot tissue taken approximately 20 cm above the soil surface</tissue>
    </source>
</reference>
<proteinExistence type="predicted"/>
<evidence type="ECO:0000313" key="1">
    <source>
        <dbReference type="EMBL" id="JAD68098.1"/>
    </source>
</evidence>
<dbReference type="AlphaFoldDB" id="A0A0A9C104"/>
<reference evidence="1" key="2">
    <citation type="journal article" date="2015" name="Data Brief">
        <title>Shoot transcriptome of the giant reed, Arundo donax.</title>
        <authorList>
            <person name="Barrero R.A."/>
            <person name="Guerrero F.D."/>
            <person name="Moolhuijzen P."/>
            <person name="Goolsby J.A."/>
            <person name="Tidwell J."/>
            <person name="Bellgard S.E."/>
            <person name="Bellgard M.I."/>
        </authorList>
    </citation>
    <scope>NUCLEOTIDE SEQUENCE</scope>
    <source>
        <tissue evidence="1">Shoot tissue taken approximately 20 cm above the soil surface</tissue>
    </source>
</reference>
<organism evidence="1">
    <name type="scientific">Arundo donax</name>
    <name type="common">Giant reed</name>
    <name type="synonym">Donax arundinaceus</name>
    <dbReference type="NCBI Taxonomy" id="35708"/>
    <lineage>
        <taxon>Eukaryota</taxon>
        <taxon>Viridiplantae</taxon>
        <taxon>Streptophyta</taxon>
        <taxon>Embryophyta</taxon>
        <taxon>Tracheophyta</taxon>
        <taxon>Spermatophyta</taxon>
        <taxon>Magnoliopsida</taxon>
        <taxon>Liliopsida</taxon>
        <taxon>Poales</taxon>
        <taxon>Poaceae</taxon>
        <taxon>PACMAD clade</taxon>
        <taxon>Arundinoideae</taxon>
        <taxon>Arundineae</taxon>
        <taxon>Arundo</taxon>
    </lineage>
</organism>
<accession>A0A0A9C104</accession>